<proteinExistence type="predicted"/>
<dbReference type="Pfam" id="PF13377">
    <property type="entry name" value="Peripla_BP_3"/>
    <property type="match status" value="1"/>
</dbReference>
<keyword evidence="2" id="KW-0238">DNA-binding</keyword>
<evidence type="ECO:0000256" key="3">
    <source>
        <dbReference type="ARBA" id="ARBA00023163"/>
    </source>
</evidence>
<dbReference type="EMBL" id="CP047898">
    <property type="protein sequence ID" value="QHK22428.1"/>
    <property type="molecule type" value="Genomic_DNA"/>
</dbReference>
<dbReference type="PANTHER" id="PTHR30146:SF153">
    <property type="entry name" value="LACTOSE OPERON REPRESSOR"/>
    <property type="match status" value="1"/>
</dbReference>
<sequence>MSPIPTSRAVTSPLGVPTVRGGEEAALEWLAHQTSAVIAYNDQMAMGFIRALQKRGISVPEDVSVVGFDNSYGAGLVTPALTTVEAPLYALGSTAVSNLLAFARGAHSQSGQPVVLPTRLIVRGSTSAPARLPAFT</sequence>
<keyword evidence="1" id="KW-0805">Transcription regulation</keyword>
<keyword evidence="6" id="KW-1185">Reference proteome</keyword>
<evidence type="ECO:0000313" key="6">
    <source>
        <dbReference type="Proteomes" id="UP000464186"/>
    </source>
</evidence>
<evidence type="ECO:0000259" key="4">
    <source>
        <dbReference type="Pfam" id="PF13377"/>
    </source>
</evidence>
<dbReference type="SUPFAM" id="SSF53822">
    <property type="entry name" value="Periplasmic binding protein-like I"/>
    <property type="match status" value="1"/>
</dbReference>
<keyword evidence="3" id="KW-0804">Transcription</keyword>
<evidence type="ECO:0000256" key="2">
    <source>
        <dbReference type="ARBA" id="ARBA00023125"/>
    </source>
</evidence>
<dbReference type="GO" id="GO:0000976">
    <property type="term" value="F:transcription cis-regulatory region binding"/>
    <property type="evidence" value="ECO:0007669"/>
    <property type="project" value="TreeGrafter"/>
</dbReference>
<organism evidence="5 6">
    <name type="scientific">Pseudarthrobacter psychrotolerans</name>
    <dbReference type="NCBI Taxonomy" id="2697569"/>
    <lineage>
        <taxon>Bacteria</taxon>
        <taxon>Bacillati</taxon>
        <taxon>Actinomycetota</taxon>
        <taxon>Actinomycetes</taxon>
        <taxon>Micrococcales</taxon>
        <taxon>Micrococcaceae</taxon>
        <taxon>Pseudarthrobacter</taxon>
    </lineage>
</organism>
<gene>
    <name evidence="5" type="ORF">GU243_19095</name>
</gene>
<reference evidence="5 6" key="1">
    <citation type="submission" date="2020-01" db="EMBL/GenBank/DDBJ databases">
        <title>Pseudarthrobacter psychrotolerans sp. nov., isolated from antarctic soil.</title>
        <authorList>
            <person name="Shin Y."/>
            <person name="Park W."/>
        </authorList>
    </citation>
    <scope>NUCLEOTIDE SEQUENCE [LARGE SCALE GENOMIC DNA]</scope>
    <source>
        <strain evidence="5 6">YJ56</strain>
    </source>
</reference>
<evidence type="ECO:0000256" key="1">
    <source>
        <dbReference type="ARBA" id="ARBA00023015"/>
    </source>
</evidence>
<dbReference type="Proteomes" id="UP000464186">
    <property type="component" value="Chromosome"/>
</dbReference>
<dbReference type="GO" id="GO:0003700">
    <property type="term" value="F:DNA-binding transcription factor activity"/>
    <property type="evidence" value="ECO:0007669"/>
    <property type="project" value="TreeGrafter"/>
</dbReference>
<name>A0A6P1NTQ0_9MICC</name>
<dbReference type="KEGG" id="psey:GU243_19095"/>
<dbReference type="PANTHER" id="PTHR30146">
    <property type="entry name" value="LACI-RELATED TRANSCRIPTIONAL REPRESSOR"/>
    <property type="match status" value="1"/>
</dbReference>
<evidence type="ECO:0000313" key="5">
    <source>
        <dbReference type="EMBL" id="QHK22428.1"/>
    </source>
</evidence>
<dbReference type="AlphaFoldDB" id="A0A6P1NTQ0"/>
<dbReference type="InterPro" id="IPR028082">
    <property type="entry name" value="Peripla_BP_I"/>
</dbReference>
<dbReference type="InterPro" id="IPR046335">
    <property type="entry name" value="LacI/GalR-like_sensor"/>
</dbReference>
<accession>A0A6P1NTQ0</accession>
<dbReference type="Gene3D" id="3.40.50.2300">
    <property type="match status" value="1"/>
</dbReference>
<protein>
    <submittedName>
        <fullName evidence="5">Substrate-binding domain-containing protein</fullName>
    </submittedName>
</protein>
<feature type="domain" description="Transcriptional regulator LacI/GalR-like sensor" evidence="4">
    <location>
        <begin position="26"/>
        <end position="126"/>
    </location>
</feature>